<organism evidence="2 3">
    <name type="scientific">Streptomyces rubellomurinus (strain ATCC 31215)</name>
    <dbReference type="NCBI Taxonomy" id="359131"/>
    <lineage>
        <taxon>Bacteria</taxon>
        <taxon>Bacillati</taxon>
        <taxon>Actinomycetota</taxon>
        <taxon>Actinomycetes</taxon>
        <taxon>Kitasatosporales</taxon>
        <taxon>Streptomycetaceae</taxon>
        <taxon>Streptomyces</taxon>
    </lineage>
</organism>
<comment type="caution">
    <text evidence="2">The sequence shown here is derived from an EMBL/GenBank/DDBJ whole genome shotgun (WGS) entry which is preliminary data.</text>
</comment>
<feature type="compositionally biased region" description="Low complexity" evidence="1">
    <location>
        <begin position="50"/>
        <end position="69"/>
    </location>
</feature>
<proteinExistence type="predicted"/>
<accession>A0A0F2TMD7</accession>
<dbReference type="PATRIC" id="fig|359131.3.peg.446"/>
<evidence type="ECO:0000256" key="1">
    <source>
        <dbReference type="SAM" id="MobiDB-lite"/>
    </source>
</evidence>
<dbReference type="EMBL" id="JZKH01000002">
    <property type="protein sequence ID" value="KJS63666.1"/>
    <property type="molecule type" value="Genomic_DNA"/>
</dbReference>
<feature type="compositionally biased region" description="Gly residues" evidence="1">
    <location>
        <begin position="70"/>
        <end position="80"/>
    </location>
</feature>
<dbReference type="RefSeq" id="WP_045692209.1">
    <property type="nucleotide sequence ID" value="NZ_JZKH01000002.1"/>
</dbReference>
<name>A0A0F2TMD7_STRR3</name>
<dbReference type="Proteomes" id="UP000033699">
    <property type="component" value="Unassembled WGS sequence"/>
</dbReference>
<reference evidence="2 3" key="1">
    <citation type="submission" date="2015-02" db="EMBL/GenBank/DDBJ databases">
        <authorList>
            <person name="Ju K.-S."/>
            <person name="Doroghazi J.R."/>
            <person name="Metcalf W."/>
        </authorList>
    </citation>
    <scope>NUCLEOTIDE SEQUENCE [LARGE SCALE GENOMIC DNA]</scope>
    <source>
        <strain evidence="2 3">ATCC 31215</strain>
    </source>
</reference>
<evidence type="ECO:0000313" key="2">
    <source>
        <dbReference type="EMBL" id="KJS63666.1"/>
    </source>
</evidence>
<feature type="region of interest" description="Disordered" evidence="1">
    <location>
        <begin position="50"/>
        <end position="80"/>
    </location>
</feature>
<dbReference type="OrthoDB" id="4328060at2"/>
<protein>
    <submittedName>
        <fullName evidence="2">Uncharacterized protein</fullName>
    </submittedName>
</protein>
<sequence length="80" mass="8394">MEMRIGPVGVALRFAESVLLAPGQRRARRNAWAAVCENRRYAADRRHDAAATATTAGATTVRATTATAAGGRGAGRSGRR</sequence>
<keyword evidence="3" id="KW-1185">Reference proteome</keyword>
<gene>
    <name evidence="2" type="ORF">VM95_02080</name>
</gene>
<dbReference type="AlphaFoldDB" id="A0A0F2TMD7"/>
<evidence type="ECO:0000313" key="3">
    <source>
        <dbReference type="Proteomes" id="UP000033699"/>
    </source>
</evidence>